<keyword evidence="3" id="KW-1185">Reference proteome</keyword>
<accession>A0A248JU10</accession>
<feature type="chain" id="PRO_5012896665" evidence="1">
    <location>
        <begin position="20"/>
        <end position="163"/>
    </location>
</feature>
<proteinExistence type="predicted"/>
<sequence length="163" mass="18036">MRISRLSILALCLSTLCLPATRPAAARAPAEGVPACNYQPFEPGPSRMRMGWVTLDLGPGDNPRTPETWRGPIIMTRPDRSYCITDLHTGVLQRPFFTDGQNFVMTTYADEQQTVFFIEAATCRVLWKSPAFSGNVALTATVLHTGRKAWKLGPRCLPETDLP</sequence>
<dbReference type="AlphaFoldDB" id="A0A248JU10"/>
<dbReference type="KEGG" id="nao:Y958_13975"/>
<feature type="signal peptide" evidence="1">
    <location>
        <begin position="1"/>
        <end position="19"/>
    </location>
</feature>
<dbReference type="RefSeq" id="WP_088872715.1">
    <property type="nucleotide sequence ID" value="NZ_CP022111.1"/>
</dbReference>
<dbReference type="EMBL" id="CP022111">
    <property type="protein sequence ID" value="ASG22089.1"/>
    <property type="molecule type" value="Genomic_DNA"/>
</dbReference>
<keyword evidence="1" id="KW-0732">Signal</keyword>
<dbReference type="Proteomes" id="UP000197153">
    <property type="component" value="Chromosome 2"/>
</dbReference>
<evidence type="ECO:0000313" key="3">
    <source>
        <dbReference type="Proteomes" id="UP000197153"/>
    </source>
</evidence>
<protein>
    <submittedName>
        <fullName evidence="2">Uncharacterized protein</fullName>
    </submittedName>
</protein>
<reference evidence="2 3" key="1">
    <citation type="submission" date="2017-06" db="EMBL/GenBank/DDBJ databases">
        <title>Complete genome sequence of Nitrospirillum amazonense strain CBAmC, an endophytic nitrogen-fixing and plant growth-promoting bacterium, isolated from sugarcane.</title>
        <authorList>
            <person name="Schwab S."/>
            <person name="dos Santos Teixeira K.R."/>
            <person name="Simoes Araujo J.L."/>
            <person name="Soares Vidal M."/>
            <person name="Borges de Freitas H.R."/>
            <person name="Rivello Crivelaro A.L."/>
            <person name="Bueno de Camargo Nunes A."/>
            <person name="dos Santos C.M."/>
            <person name="Palmeira da Silva Rosa D."/>
            <person name="da Silva Padilha D."/>
            <person name="da Silva E."/>
            <person name="Araujo Terra L."/>
            <person name="Soares Mendes V."/>
            <person name="Farinelli L."/>
            <person name="Magalhaes Cruz L."/>
            <person name="Baldani J.I."/>
        </authorList>
    </citation>
    <scope>NUCLEOTIDE SEQUENCE [LARGE SCALE GENOMIC DNA]</scope>
    <source>
        <strain evidence="2 3">CBAmC</strain>
    </source>
</reference>
<organism evidence="2 3">
    <name type="scientific">Nitrospirillum viridazoti CBAmc</name>
    <dbReference type="NCBI Taxonomy" id="1441467"/>
    <lineage>
        <taxon>Bacteria</taxon>
        <taxon>Pseudomonadati</taxon>
        <taxon>Pseudomonadota</taxon>
        <taxon>Alphaproteobacteria</taxon>
        <taxon>Rhodospirillales</taxon>
        <taxon>Azospirillaceae</taxon>
        <taxon>Nitrospirillum</taxon>
        <taxon>Nitrospirillum viridazoti</taxon>
    </lineage>
</organism>
<evidence type="ECO:0000256" key="1">
    <source>
        <dbReference type="SAM" id="SignalP"/>
    </source>
</evidence>
<gene>
    <name evidence="2" type="ORF">Y958_13975</name>
</gene>
<evidence type="ECO:0000313" key="2">
    <source>
        <dbReference type="EMBL" id="ASG22089.1"/>
    </source>
</evidence>
<name>A0A248JU10_9PROT</name>